<feature type="coiled-coil region" evidence="7">
    <location>
        <begin position="1146"/>
        <end position="1222"/>
    </location>
</feature>
<sequence length="1336" mass="152584">MVAETLTSQYRSLCNRHHTPESDFKLVILRSTDLVPQVMTSFGKSASIRHSSTTSQAVVQLRVGDLYWKQHGPYGWTLGQVTAFDLKQQCATFVLLNESTGERLDPLDEKAPLPTEHQLDLRQVPLYAANPLFRTATDMTSLRHLHEAALAKNLEDRSALQNQRPYTFMANVLIAVNPLRHLPDPEKSLFVGQPLDRCPPHPFNVAENAYRQLCAVRAVMQNQSIIISGESGSGKTETSKMILDFLTMRAVYNPAVSTASCASASEDEMDPEITARVRPVLGCMGPPGSSTMAMSYPHSRNKQKLSPVAVGERLMETIPILESFGNAKTHRNHNSSRFGKYMRLQFATESHELSGASIDTYLLEKSRLVFQPQGERNFHIFYELLHSDDTECLKNQFHLIPKTPNAYSYLNQSGCVHSDLLDDAANFRHLKNALQFIGIHEKAQYEIFRLMAGLLHMGNIHISQEDTAEGETACIRHDDMQSQLAVQHASELLGVSVDQLTECILLKRIMTRGSRRNSIYYIKRDVRNAVYSRDTIAKTIYETTFTWLMWKCAAALDYDAFRSDVVPYIGVLDIFGFEDFEPKNRNSFEQLLINYANETLQSVFNACIFEAEQTLYKQEQIDFPTNHSLSFPLSIRNQTNSIKQLDLLDHMSPSGDLVVYADNRECLNLIASRHGGLFATIDNVSRLPMPSDRKLNERLHTLFKRHPCFPTPHPKDLRDTFQICHYAGTVTYTIDSFVDKNNNIISDQFEELLKHSSSRVLHDSSCHSSNRARSDSIVSPKSAGLSPLPGGSASSKRLKGGSTSNLFSMQMKGLTSELEGTNCNFIRCMKPNTQMKVGLFDRPYVVEQLRCSGTVQACEVLRVGLPTRILYAEVVDVYRNLLPDDIFCRFNANDKLFTQAILYVYDFSTSAYRMGTSRLFFRTGKIALLDKLLTPAPVTIKNLGQELVRFLRKKHWIHAVTAIMTFNAWKRIFDNVRYQRRATILQCMVRQHSARKRVCQLRKKLSMHTLWTRLAYRAQTMRAYQDCPDDKMVLLEKVVAKKTCLPESQRWLVTWLGPLQQILYMQKQWKRLLTQFTAKRGFVWLLETVRKKRSTICLQSNVRAMLARMRYRLLKKKALARSRWHKAFLQITIFSLFCRCLRRIHVNRLEKDNAKLTSGLASAMNRLTEIQDEAKVARLQLKELHVSFDHVQQNAKCHFQRVEELEQALERKNREVAELQRQMTTGRGFVERIVCFFTCSAAVSPPVSPREMVTSSSRLPPFKRQIQSASEETSDKAERIVWATPLSDAILIPQDDDSSTVKRCFSGTTMSKEATLENDVCLKDADMLWSMSRYLF</sequence>
<dbReference type="SUPFAM" id="SSF52540">
    <property type="entry name" value="P-loop containing nucleoside triphosphate hydrolases"/>
    <property type="match status" value="1"/>
</dbReference>
<dbReference type="GO" id="GO:0016020">
    <property type="term" value="C:membrane"/>
    <property type="evidence" value="ECO:0007669"/>
    <property type="project" value="TreeGrafter"/>
</dbReference>
<dbReference type="Pfam" id="PF00063">
    <property type="entry name" value="Myosin_head"/>
    <property type="match status" value="2"/>
</dbReference>
<evidence type="ECO:0000256" key="4">
    <source>
        <dbReference type="ARBA" id="ARBA00023175"/>
    </source>
</evidence>
<keyword evidence="5 6" id="KW-0009">Actin-binding</keyword>
<feature type="region of interest" description="Actin-binding" evidence="6">
    <location>
        <begin position="811"/>
        <end position="833"/>
    </location>
</feature>
<keyword evidence="3 6" id="KW-0518">Myosin</keyword>
<evidence type="ECO:0000256" key="6">
    <source>
        <dbReference type="PROSITE-ProRule" id="PRU00782"/>
    </source>
</evidence>
<comment type="similarity">
    <text evidence="6">Belongs to the TRAFAC class myosin-kinesin ATPase superfamily. Myosin family.</text>
</comment>
<dbReference type="Gene3D" id="1.20.5.4820">
    <property type="match status" value="1"/>
</dbReference>
<evidence type="ECO:0000256" key="2">
    <source>
        <dbReference type="ARBA" id="ARBA00022840"/>
    </source>
</evidence>
<keyword evidence="4 6" id="KW-0505">Motor protein</keyword>
<evidence type="ECO:0000256" key="8">
    <source>
        <dbReference type="SAM" id="MobiDB-lite"/>
    </source>
</evidence>
<dbReference type="GO" id="GO:0005524">
    <property type="term" value="F:ATP binding"/>
    <property type="evidence" value="ECO:0007669"/>
    <property type="project" value="UniProtKB-UniRule"/>
</dbReference>
<dbReference type="GO" id="GO:0005737">
    <property type="term" value="C:cytoplasm"/>
    <property type="evidence" value="ECO:0007669"/>
    <property type="project" value="TreeGrafter"/>
</dbReference>
<feature type="binding site" evidence="6">
    <location>
        <begin position="229"/>
        <end position="236"/>
    </location>
    <ligand>
        <name>ATP</name>
        <dbReference type="ChEBI" id="CHEBI:30616"/>
    </ligand>
</feature>
<feature type="domain" description="Myosin motor" evidence="9">
    <location>
        <begin position="134"/>
        <end position="934"/>
    </location>
</feature>
<dbReference type="GO" id="GO:0016459">
    <property type="term" value="C:myosin complex"/>
    <property type="evidence" value="ECO:0007669"/>
    <property type="project" value="UniProtKB-KW"/>
</dbReference>
<evidence type="ECO:0000256" key="3">
    <source>
        <dbReference type="ARBA" id="ARBA00023123"/>
    </source>
</evidence>
<dbReference type="PROSITE" id="PS50096">
    <property type="entry name" value="IQ"/>
    <property type="match status" value="1"/>
</dbReference>
<evidence type="ECO:0000256" key="5">
    <source>
        <dbReference type="ARBA" id="ARBA00023203"/>
    </source>
</evidence>
<keyword evidence="2 6" id="KW-0067">ATP-binding</keyword>
<dbReference type="EMBL" id="SHOA02000013">
    <property type="protein sequence ID" value="TDH65903.1"/>
    <property type="molecule type" value="Genomic_DNA"/>
</dbReference>
<keyword evidence="7" id="KW-0175">Coiled coil</keyword>
<feature type="compositionally biased region" description="Low complexity" evidence="8">
    <location>
        <begin position="779"/>
        <end position="795"/>
    </location>
</feature>
<dbReference type="GeneID" id="94345114"/>
<dbReference type="SMART" id="SM00242">
    <property type="entry name" value="MYSc"/>
    <property type="match status" value="1"/>
</dbReference>
<feature type="region of interest" description="Disordered" evidence="8">
    <location>
        <begin position="763"/>
        <end position="799"/>
    </location>
</feature>
<dbReference type="KEGG" id="blac:94345114"/>
<dbReference type="GO" id="GO:0007015">
    <property type="term" value="P:actin filament organization"/>
    <property type="evidence" value="ECO:0007669"/>
    <property type="project" value="TreeGrafter"/>
</dbReference>
<dbReference type="PRINTS" id="PR00193">
    <property type="entry name" value="MYOSINHEAVY"/>
</dbReference>
<reference evidence="10 11" key="1">
    <citation type="journal article" date="2021" name="Genome Biol.">
        <title>AFLAP: assembly-free linkage analysis pipeline using k-mers from genome sequencing data.</title>
        <authorList>
            <person name="Fletcher K."/>
            <person name="Zhang L."/>
            <person name="Gil J."/>
            <person name="Han R."/>
            <person name="Cavanaugh K."/>
            <person name="Michelmore R."/>
        </authorList>
    </citation>
    <scope>NUCLEOTIDE SEQUENCE [LARGE SCALE GENOMIC DNA]</scope>
    <source>
        <strain evidence="10 11">SF5</strain>
    </source>
</reference>
<evidence type="ECO:0000256" key="1">
    <source>
        <dbReference type="ARBA" id="ARBA00022741"/>
    </source>
</evidence>
<dbReference type="Gene3D" id="1.20.120.720">
    <property type="entry name" value="Myosin VI head, motor domain, U50 subdomain"/>
    <property type="match status" value="1"/>
</dbReference>
<evidence type="ECO:0000313" key="10">
    <source>
        <dbReference type="EMBL" id="TDH65903.1"/>
    </source>
</evidence>
<proteinExistence type="inferred from homology"/>
<dbReference type="PROSITE" id="PS51456">
    <property type="entry name" value="MYOSIN_MOTOR"/>
    <property type="match status" value="1"/>
</dbReference>
<dbReference type="Gene3D" id="3.40.850.10">
    <property type="entry name" value="Kinesin motor domain"/>
    <property type="match status" value="1"/>
</dbReference>
<dbReference type="GO" id="GO:0000146">
    <property type="term" value="F:microfilament motor activity"/>
    <property type="evidence" value="ECO:0007669"/>
    <property type="project" value="TreeGrafter"/>
</dbReference>
<dbReference type="Proteomes" id="UP000294530">
    <property type="component" value="Unassembled WGS sequence"/>
</dbReference>
<gene>
    <name evidence="10" type="ORF">CCR75_001339</name>
</gene>
<name>A0A976FFR5_BRELC</name>
<dbReference type="InterPro" id="IPR036961">
    <property type="entry name" value="Kinesin_motor_dom_sf"/>
</dbReference>
<accession>A0A976FFR5</accession>
<dbReference type="RefSeq" id="XP_067815402.1">
    <property type="nucleotide sequence ID" value="XM_067959443.1"/>
</dbReference>
<dbReference type="FunFam" id="1.10.10.820:FF:000001">
    <property type="entry name" value="Myosin heavy chain"/>
    <property type="match status" value="1"/>
</dbReference>
<keyword evidence="11" id="KW-1185">Reference proteome</keyword>
<protein>
    <recommendedName>
        <fullName evidence="9">Myosin motor domain-containing protein</fullName>
    </recommendedName>
</protein>
<dbReference type="Gene3D" id="1.10.10.820">
    <property type="match status" value="1"/>
</dbReference>
<organism evidence="10 11">
    <name type="scientific">Bremia lactucae</name>
    <name type="common">Lettuce downy mildew</name>
    <dbReference type="NCBI Taxonomy" id="4779"/>
    <lineage>
        <taxon>Eukaryota</taxon>
        <taxon>Sar</taxon>
        <taxon>Stramenopiles</taxon>
        <taxon>Oomycota</taxon>
        <taxon>Peronosporomycetes</taxon>
        <taxon>Peronosporales</taxon>
        <taxon>Peronosporaceae</taxon>
        <taxon>Bremia</taxon>
    </lineage>
</organism>
<dbReference type="PANTHER" id="PTHR13140:SF845">
    <property type="entry name" value="MYOSIN-LIKE PROTEIN"/>
    <property type="match status" value="1"/>
</dbReference>
<comment type="caution">
    <text evidence="10">The sequence shown here is derived from an EMBL/GenBank/DDBJ whole genome shotgun (WGS) entry which is preliminary data.</text>
</comment>
<dbReference type="GO" id="GO:0051015">
    <property type="term" value="F:actin filament binding"/>
    <property type="evidence" value="ECO:0007669"/>
    <property type="project" value="TreeGrafter"/>
</dbReference>
<dbReference type="OrthoDB" id="65048at2759"/>
<dbReference type="PANTHER" id="PTHR13140">
    <property type="entry name" value="MYOSIN"/>
    <property type="match status" value="1"/>
</dbReference>
<keyword evidence="1 6" id="KW-0547">Nucleotide-binding</keyword>
<dbReference type="InterPro" id="IPR001609">
    <property type="entry name" value="Myosin_head_motor_dom-like"/>
</dbReference>
<evidence type="ECO:0000259" key="9">
    <source>
        <dbReference type="PROSITE" id="PS51456"/>
    </source>
</evidence>
<evidence type="ECO:0000256" key="7">
    <source>
        <dbReference type="SAM" id="Coils"/>
    </source>
</evidence>
<dbReference type="Gene3D" id="1.20.58.530">
    <property type="match status" value="1"/>
</dbReference>
<evidence type="ECO:0000313" key="11">
    <source>
        <dbReference type="Proteomes" id="UP000294530"/>
    </source>
</evidence>
<dbReference type="InterPro" id="IPR027417">
    <property type="entry name" value="P-loop_NTPase"/>
</dbReference>